<organism evidence="1 2">
    <name type="scientific">Solanum verrucosum</name>
    <dbReference type="NCBI Taxonomy" id="315347"/>
    <lineage>
        <taxon>Eukaryota</taxon>
        <taxon>Viridiplantae</taxon>
        <taxon>Streptophyta</taxon>
        <taxon>Embryophyta</taxon>
        <taxon>Tracheophyta</taxon>
        <taxon>Spermatophyta</taxon>
        <taxon>Magnoliopsida</taxon>
        <taxon>eudicotyledons</taxon>
        <taxon>Gunneridae</taxon>
        <taxon>Pentapetalae</taxon>
        <taxon>asterids</taxon>
        <taxon>lamiids</taxon>
        <taxon>Solanales</taxon>
        <taxon>Solanaceae</taxon>
        <taxon>Solanoideae</taxon>
        <taxon>Solaneae</taxon>
        <taxon>Solanum</taxon>
    </lineage>
</organism>
<protein>
    <submittedName>
        <fullName evidence="1">Uncharacterized protein</fullName>
    </submittedName>
</protein>
<accession>A0AAF0QXE7</accession>
<keyword evidence="2" id="KW-1185">Reference proteome</keyword>
<evidence type="ECO:0000313" key="1">
    <source>
        <dbReference type="EMBL" id="WMV31276.1"/>
    </source>
</evidence>
<sequence>MHESEVEVKIDTQFIPKRASFKYLDSIIQGNIEIDKDATHHIGVRQLSLKKRTAINHKVPSCNRNLLQLF</sequence>
<reference evidence="1" key="1">
    <citation type="submission" date="2023-08" db="EMBL/GenBank/DDBJ databases">
        <title>A de novo genome assembly of Solanum verrucosum Schlechtendal, a Mexican diploid species geographically isolated from the other diploid A-genome species in potato relatives.</title>
        <authorList>
            <person name="Hosaka K."/>
        </authorList>
    </citation>
    <scope>NUCLEOTIDE SEQUENCE</scope>
    <source>
        <tissue evidence="1">Young leaves</tissue>
    </source>
</reference>
<name>A0AAF0QXE7_SOLVR</name>
<evidence type="ECO:0000313" key="2">
    <source>
        <dbReference type="Proteomes" id="UP001234989"/>
    </source>
</evidence>
<dbReference type="Proteomes" id="UP001234989">
    <property type="component" value="Chromosome 5"/>
</dbReference>
<gene>
    <name evidence="1" type="ORF">MTR67_024661</name>
</gene>
<dbReference type="EMBL" id="CP133616">
    <property type="protein sequence ID" value="WMV31276.1"/>
    <property type="molecule type" value="Genomic_DNA"/>
</dbReference>
<dbReference type="AlphaFoldDB" id="A0AAF0QXE7"/>
<proteinExistence type="predicted"/>